<keyword evidence="8 9" id="KW-0539">Nucleus</keyword>
<dbReference type="Proteomes" id="UP000663879">
    <property type="component" value="Unassembled WGS sequence"/>
</dbReference>
<comment type="similarity">
    <text evidence="1 9">Belongs to the nucleoporin Nup84/Nup107 family.</text>
</comment>
<dbReference type="Gene3D" id="1.20.190.50">
    <property type="match status" value="1"/>
</dbReference>
<dbReference type="Pfam" id="PF04121">
    <property type="entry name" value="Nup84_Nup100"/>
    <property type="match status" value="1"/>
</dbReference>
<feature type="region of interest" description="Disordered" evidence="10">
    <location>
        <begin position="833"/>
        <end position="853"/>
    </location>
</feature>
<evidence type="ECO:0000256" key="6">
    <source>
        <dbReference type="ARBA" id="ARBA00023132"/>
    </source>
</evidence>
<evidence type="ECO:0000256" key="5">
    <source>
        <dbReference type="ARBA" id="ARBA00023010"/>
    </source>
</evidence>
<dbReference type="InterPro" id="IPR007252">
    <property type="entry name" value="Nup84/Nup107"/>
</dbReference>
<dbReference type="AlphaFoldDB" id="A0A814ENN3"/>
<dbReference type="GO" id="GO:0006406">
    <property type="term" value="P:mRNA export from nucleus"/>
    <property type="evidence" value="ECO:0007669"/>
    <property type="project" value="TreeGrafter"/>
</dbReference>
<dbReference type="FunFam" id="1.10.3450.20:FF:000001">
    <property type="entry name" value="Nuclear pore complex protein"/>
    <property type="match status" value="1"/>
</dbReference>
<evidence type="ECO:0000313" key="11">
    <source>
        <dbReference type="EMBL" id="CAF0971958.1"/>
    </source>
</evidence>
<evidence type="ECO:0000256" key="8">
    <source>
        <dbReference type="ARBA" id="ARBA00023242"/>
    </source>
</evidence>
<feature type="compositionally biased region" description="Acidic residues" evidence="10">
    <location>
        <begin position="833"/>
        <end position="852"/>
    </location>
</feature>
<evidence type="ECO:0000256" key="10">
    <source>
        <dbReference type="SAM" id="MobiDB-lite"/>
    </source>
</evidence>
<evidence type="ECO:0000313" key="12">
    <source>
        <dbReference type="Proteomes" id="UP000663879"/>
    </source>
</evidence>
<keyword evidence="6 9" id="KW-0906">Nuclear pore complex</keyword>
<evidence type="ECO:0000256" key="3">
    <source>
        <dbReference type="ARBA" id="ARBA00022816"/>
    </source>
</evidence>
<comment type="subcellular location">
    <subcellularLocation>
        <location evidence="9">Nucleus</location>
        <location evidence="9">Nuclear pore complex</location>
    </subcellularLocation>
    <subcellularLocation>
        <location evidence="9">Nucleus membrane</location>
    </subcellularLocation>
</comment>
<organism evidence="11 12">
    <name type="scientific">Brachionus calyciflorus</name>
    <dbReference type="NCBI Taxonomy" id="104777"/>
    <lineage>
        <taxon>Eukaryota</taxon>
        <taxon>Metazoa</taxon>
        <taxon>Spiralia</taxon>
        <taxon>Gnathifera</taxon>
        <taxon>Rotifera</taxon>
        <taxon>Eurotatoria</taxon>
        <taxon>Monogononta</taxon>
        <taxon>Pseudotrocha</taxon>
        <taxon>Ploima</taxon>
        <taxon>Brachionidae</taxon>
        <taxon>Brachionus</taxon>
    </lineage>
</organism>
<keyword evidence="7 9" id="KW-0472">Membrane</keyword>
<reference evidence="11" key="1">
    <citation type="submission" date="2021-02" db="EMBL/GenBank/DDBJ databases">
        <authorList>
            <person name="Nowell W R."/>
        </authorList>
    </citation>
    <scope>NUCLEOTIDE SEQUENCE</scope>
    <source>
        <strain evidence="11">Ploen Becks lab</strain>
    </source>
</reference>
<keyword evidence="12" id="KW-1185">Reference proteome</keyword>
<dbReference type="GO" id="GO:0017056">
    <property type="term" value="F:structural constituent of nuclear pore"/>
    <property type="evidence" value="ECO:0007669"/>
    <property type="project" value="UniProtKB-UniRule"/>
</dbReference>
<comment type="function">
    <text evidence="9">Functions as a component of the nuclear pore complex (NPC).</text>
</comment>
<accession>A0A814ENN3</accession>
<dbReference type="GO" id="GO:0006606">
    <property type="term" value="P:protein import into nucleus"/>
    <property type="evidence" value="ECO:0007669"/>
    <property type="project" value="TreeGrafter"/>
</dbReference>
<evidence type="ECO:0000256" key="7">
    <source>
        <dbReference type="ARBA" id="ARBA00023136"/>
    </source>
</evidence>
<dbReference type="Gene3D" id="1.10.3450.20">
    <property type="match status" value="1"/>
</dbReference>
<dbReference type="GO" id="GO:0031965">
    <property type="term" value="C:nuclear membrane"/>
    <property type="evidence" value="ECO:0007669"/>
    <property type="project" value="UniProtKB-SubCell"/>
</dbReference>
<keyword evidence="5 9" id="KW-0811">Translocation</keyword>
<dbReference type="GO" id="GO:0000973">
    <property type="term" value="P:post-transcriptional tethering of RNA polymerase II gene DNA at nuclear periphery"/>
    <property type="evidence" value="ECO:0007669"/>
    <property type="project" value="TreeGrafter"/>
</dbReference>
<evidence type="ECO:0000256" key="9">
    <source>
        <dbReference type="RuleBase" id="RU365072"/>
    </source>
</evidence>
<comment type="caution">
    <text evidence="11">The sequence shown here is derived from an EMBL/GenBank/DDBJ whole genome shotgun (WGS) entry which is preliminary data.</text>
</comment>
<dbReference type="PANTHER" id="PTHR13003:SF2">
    <property type="entry name" value="NUCLEAR PORE COMPLEX PROTEIN NUP107"/>
    <property type="match status" value="1"/>
</dbReference>
<evidence type="ECO:0000256" key="2">
    <source>
        <dbReference type="ARBA" id="ARBA00022448"/>
    </source>
</evidence>
<evidence type="ECO:0000256" key="1">
    <source>
        <dbReference type="ARBA" id="ARBA00009510"/>
    </source>
</evidence>
<evidence type="ECO:0000256" key="4">
    <source>
        <dbReference type="ARBA" id="ARBA00022927"/>
    </source>
</evidence>
<name>A0A814ENN3_9BILA</name>
<keyword evidence="2 9" id="KW-0813">Transport</keyword>
<protein>
    <recommendedName>
        <fullName evidence="9">Nuclear pore complex protein</fullName>
    </recommendedName>
</protein>
<keyword evidence="4" id="KW-0653">Protein transport</keyword>
<comment type="subunit">
    <text evidence="9">Part of the nuclear pore complex (NPC).</text>
</comment>
<sequence>MESFMGSYSNRTNSFFDDQNDSLANISTAMNRSKFLLNEMASNTHTSKASTGLLKTSLLQSKSMLSHSMVQENIEEPKDQQSSIYTQFKIDTNKNIDEDSNLSELLKSYSEICTEQSHFIKEKLQHINANRNRDLYNTISNEYESMEKEKNLWNLIYQMFIDEQETKQHDNDIEADMDIENFEGLSEDALVKNLEKRNPFVRRVKLVIDWLEKNAAQSNYMKSIKDNMSSFAEKCANWEHTLHHLKSSSTFGRKDKISLSGREYVDELDPDAPIRQSKPLHDLDQEDEYKLMEYIFAFIRAGDLNSARDFCLKIGQPWRAATLEGFKLFNDRNYAVNGDFRIQQQHQIYKNEGNLNRDIWRLMVYKLIKDEKFGPYEKAVYAALAGFVTPVIPICKNYTDYVWIYFKALYNQIIEREIRQRIINREFLNDPDDENLFIISGKSSELCSIQIITHIFDRIRILINNSTNIISDNVNNSMKLMDYLKNLILSEQQSGLVLRFSSHLALFYRAASYQIKNDTLIQILDSFSQYLIDNNYKEIIAYYVSNLTPELQVKRYSKFLQTITDNKERMTMLKLAKERNMNVQAITQNIVDNLSKQATVRKDVTQRFDETSLSTTAFISKTADLFAPKTGQILTEEDKIKINAIDWIVYDQSQRLKLLEYANLTMRYFLLERQFFEATKLVFSKIPHDTITVILTHYNYIQQVSTSTIDSNFELIIENLPRHVTNLIKEYLCFKEYIESINLYNDWFDYFHKEKPIKPVSKYESETTHYEQSFAEKMTLDFEMKQYEDLSSRWYSKALLYSEKVKAKFFAVLKFPFGGWMCDVKKIEDLIEQDSESDEETNMEEETMNTEESEMRQVSVSNKKLEIRRRKAQMEELRKIYLPNICFVLLDVLSKMNLNKDLIRLSDLVASENFKLYTLFDNQQLRCLLNKLADSSINLLDSNKDYLGYD</sequence>
<keyword evidence="3" id="KW-0509">mRNA transport</keyword>
<dbReference type="EMBL" id="CAJNOC010003194">
    <property type="protein sequence ID" value="CAF0971958.1"/>
    <property type="molecule type" value="Genomic_DNA"/>
</dbReference>
<gene>
    <name evidence="11" type="ORF">OXX778_LOCUS14964</name>
</gene>
<dbReference type="GO" id="GO:0031080">
    <property type="term" value="C:nuclear pore outer ring"/>
    <property type="evidence" value="ECO:0007669"/>
    <property type="project" value="TreeGrafter"/>
</dbReference>
<proteinExistence type="inferred from homology"/>
<dbReference type="PANTHER" id="PTHR13003">
    <property type="entry name" value="NUP107-RELATED"/>
    <property type="match status" value="1"/>
</dbReference>
<dbReference type="OrthoDB" id="3098at2759"/>